<keyword evidence="3" id="KW-1185">Reference proteome</keyword>
<reference evidence="2 3" key="1">
    <citation type="submission" date="2024-10" db="EMBL/GenBank/DDBJ databases">
        <authorList>
            <person name="Yang X.-N."/>
        </authorList>
    </citation>
    <scope>NUCLEOTIDE SEQUENCE [LARGE SCALE GENOMIC DNA]</scope>
    <source>
        <strain evidence="2 3">CAU 1059</strain>
    </source>
</reference>
<comment type="caution">
    <text evidence="2">The sequence shown here is derived from an EMBL/GenBank/DDBJ whole genome shotgun (WGS) entry which is preliminary data.</text>
</comment>
<dbReference type="PANTHER" id="PTHR35149:SF1">
    <property type="entry name" value="DUF5655 DOMAIN-CONTAINING PROTEIN"/>
    <property type="match status" value="1"/>
</dbReference>
<evidence type="ECO:0000313" key="3">
    <source>
        <dbReference type="Proteomes" id="UP001607157"/>
    </source>
</evidence>
<dbReference type="InterPro" id="IPR004919">
    <property type="entry name" value="GmrSD_N"/>
</dbReference>
<gene>
    <name evidence="2" type="ORF">ACGRVM_00015</name>
</gene>
<sequence length="599" mass="69294">MESESASIELRSINRLLIDEDGSLARYWIPAYQRGYRWDRLQVTQLLDDIWDFIQSSEEKRRTSFYCLQPLVVRKLEDGGYEVVDGQQRLTTIFILLSHQNEILTLLGKQRFSIDYETRDRAFLDEIDLDRSNENVDFYHICQAWRAIEEWLAGRDRMHALKLLQHLLNDDEAGRNVKVIWYELAPNDDPVAAFTRLNIGKIPLTEAELVRALFLRRASQDDTTGNLSLRIAYEWDQIEKRLQDNSVWYFLQNADLDDANRIGLVFRLAARMEGHALNGEDYAVFSHFSDLLSVGQSAEIEWRKVKDIFMALEEWYEDRYLFHVLGFVLNQTGGGLSTITELLADSQAISKHDFSQGLRNRVYRMVLGSDLSAASPDELSEEITNLCRTVDYANAPKVRSLLLLFNLATLLEDPRSNIRFQFDSFKRESWDIEHIRSVSDERPSRPREQDEWLRHCLMFLSTAKEEDEQALAESIEAYLDPDSEPGSRASFEEIDGKILSFFNEATDGPDHDLANLTLLDSRTNRGYRNAVFAIKRSVLLENDRSGIFVPLCTRNVFLKCYSRTVGNVMFWTDQDGQDYLDAISRTLTRFFLGQAGASR</sequence>
<organism evidence="2 3">
    <name type="scientific">Roseovarius aquimarinus</name>
    <dbReference type="NCBI Taxonomy" id="1229156"/>
    <lineage>
        <taxon>Bacteria</taxon>
        <taxon>Pseudomonadati</taxon>
        <taxon>Pseudomonadota</taxon>
        <taxon>Alphaproteobacteria</taxon>
        <taxon>Rhodobacterales</taxon>
        <taxon>Roseobacteraceae</taxon>
        <taxon>Roseovarius</taxon>
    </lineage>
</organism>
<dbReference type="Pfam" id="PF03235">
    <property type="entry name" value="GmrSD_N"/>
    <property type="match status" value="1"/>
</dbReference>
<dbReference type="RefSeq" id="WP_394624008.1">
    <property type="nucleotide sequence ID" value="NZ_JBIHMM010000001.1"/>
</dbReference>
<dbReference type="CDD" id="cd16387">
    <property type="entry name" value="ParB_N_Srx"/>
    <property type="match status" value="1"/>
</dbReference>
<dbReference type="EMBL" id="JBIHMM010000001">
    <property type="protein sequence ID" value="MFH0252262.1"/>
    <property type="molecule type" value="Genomic_DNA"/>
</dbReference>
<proteinExistence type="predicted"/>
<protein>
    <submittedName>
        <fullName evidence="2">DUF262 domain-containing protein</fullName>
    </submittedName>
</protein>
<dbReference type="PANTHER" id="PTHR35149">
    <property type="entry name" value="SLL5132 PROTEIN"/>
    <property type="match status" value="1"/>
</dbReference>
<feature type="domain" description="GmrSD restriction endonucleases N-terminal" evidence="1">
    <location>
        <begin position="27"/>
        <end position="214"/>
    </location>
</feature>
<evidence type="ECO:0000313" key="2">
    <source>
        <dbReference type="EMBL" id="MFH0252262.1"/>
    </source>
</evidence>
<name>A0ABW7I275_9RHOB</name>
<dbReference type="Proteomes" id="UP001607157">
    <property type="component" value="Unassembled WGS sequence"/>
</dbReference>
<evidence type="ECO:0000259" key="1">
    <source>
        <dbReference type="Pfam" id="PF03235"/>
    </source>
</evidence>
<accession>A0ABW7I275</accession>